<dbReference type="AlphaFoldDB" id="A0A233VZ10"/>
<dbReference type="InterPro" id="IPR015856">
    <property type="entry name" value="ABC_transpr_CbiO/EcfA_su"/>
</dbReference>
<organism evidence="12 13">
    <name type="scientific">Finegoldia magna</name>
    <name type="common">Peptostreptococcus magnus</name>
    <dbReference type="NCBI Taxonomy" id="1260"/>
    <lineage>
        <taxon>Bacteria</taxon>
        <taxon>Bacillati</taxon>
        <taxon>Bacillota</taxon>
        <taxon>Tissierellia</taxon>
        <taxon>Tissierellales</taxon>
        <taxon>Peptoniphilaceae</taxon>
        <taxon>Finegoldia</taxon>
    </lineage>
</organism>
<dbReference type="Gene3D" id="3.40.50.300">
    <property type="entry name" value="P-loop containing nucleotide triphosphate hydrolases"/>
    <property type="match status" value="2"/>
</dbReference>
<dbReference type="PROSITE" id="PS50893">
    <property type="entry name" value="ABC_TRANSPORTER_2"/>
    <property type="match status" value="2"/>
</dbReference>
<dbReference type="Pfam" id="PF00005">
    <property type="entry name" value="ABC_tran"/>
    <property type="match status" value="2"/>
</dbReference>
<keyword evidence="4" id="KW-1003">Cell membrane</keyword>
<dbReference type="GO" id="GO:0016887">
    <property type="term" value="F:ATP hydrolysis activity"/>
    <property type="evidence" value="ECO:0007669"/>
    <property type="project" value="InterPro"/>
</dbReference>
<evidence type="ECO:0000256" key="9">
    <source>
        <dbReference type="ARBA" id="ARBA00023136"/>
    </source>
</evidence>
<evidence type="ECO:0000313" key="13">
    <source>
        <dbReference type="Proteomes" id="UP000215361"/>
    </source>
</evidence>
<evidence type="ECO:0000256" key="8">
    <source>
        <dbReference type="ARBA" id="ARBA00022967"/>
    </source>
</evidence>
<dbReference type="GO" id="GO:0042626">
    <property type="term" value="F:ATPase-coupled transmembrane transporter activity"/>
    <property type="evidence" value="ECO:0007669"/>
    <property type="project" value="TreeGrafter"/>
</dbReference>
<keyword evidence="5" id="KW-0677">Repeat</keyword>
<dbReference type="SUPFAM" id="SSF52540">
    <property type="entry name" value="P-loop containing nucleoside triphosphate hydrolases"/>
    <property type="match status" value="2"/>
</dbReference>
<sequence length="467" mass="52373">MIDFIDTEISYSNGTKIGPINLNIKAGEVHLFAGKSGSGKTSICKLVGGIVDNIDDIQRKGQVLIRGIDISKLSIKDLVSNIGFVYQNPKNQFFTDNSTTELVLATENLGYSKDESLNRLEKLTKYFDISNLLDRNVLELSGGEKQIICIVASLMANPDIVILDEPTSNLDINTIKKVRNILFKLKEMGKTILISEHRIYYLKGLVDRISLVNKGKIIKTYDASDFFKMDERKRVSLGLRTFKEVSICKKSNTSVENPTINLAIKNLKYSYKRGGNLLNIEKLNLYGGVVYFLLGENGQGKTTLGRILSGLVKQNEGKIEVDGKVVTCSDRLKLSYLVFQDVNTQLFTASVKEEIKLNNDYESIDNLLNILNLYEKKDSHPQYLSGGEKQRTSIGAAIALNKRILIADEPTSGMDYENMINISKLLRKYAELGNIVLIISHDIEFINYLSDKIICLDCGMIKEYDQT</sequence>
<dbReference type="GO" id="GO:0005524">
    <property type="term" value="F:ATP binding"/>
    <property type="evidence" value="ECO:0007669"/>
    <property type="project" value="UniProtKB-KW"/>
</dbReference>
<dbReference type="RefSeq" id="WP_094202690.1">
    <property type="nucleotide sequence ID" value="NZ_NDYI01000015.1"/>
</dbReference>
<comment type="caution">
    <text evidence="12">The sequence shown here is derived from an EMBL/GenBank/DDBJ whole genome shotgun (WGS) entry which is preliminary data.</text>
</comment>
<dbReference type="Proteomes" id="UP000215361">
    <property type="component" value="Unassembled WGS sequence"/>
</dbReference>
<protein>
    <submittedName>
        <fullName evidence="12">ABC transporter</fullName>
    </submittedName>
</protein>
<evidence type="ECO:0000313" key="12">
    <source>
        <dbReference type="EMBL" id="OXZ37642.1"/>
    </source>
</evidence>
<feature type="domain" description="ABC transporter" evidence="11">
    <location>
        <begin position="2"/>
        <end position="239"/>
    </location>
</feature>
<dbReference type="InterPro" id="IPR003439">
    <property type="entry name" value="ABC_transporter-like_ATP-bd"/>
</dbReference>
<evidence type="ECO:0000256" key="1">
    <source>
        <dbReference type="ARBA" id="ARBA00004202"/>
    </source>
</evidence>
<dbReference type="PANTHER" id="PTHR43553:SF23">
    <property type="entry name" value="ABC TRANSPORTER ATP-BINDING COMPONENT"/>
    <property type="match status" value="1"/>
</dbReference>
<name>A0A233VZ10_FINMA</name>
<keyword evidence="6" id="KW-0547">Nucleotide-binding</keyword>
<comment type="similarity">
    <text evidence="2">Belongs to the ABC transporter superfamily.</text>
</comment>
<dbReference type="InterPro" id="IPR027417">
    <property type="entry name" value="P-loop_NTPase"/>
</dbReference>
<comment type="function">
    <text evidence="10">Probably part of an ABC transporter complex. Responsible for energy coupling to the transport system.</text>
</comment>
<keyword evidence="3" id="KW-0813">Transport</keyword>
<keyword evidence="8" id="KW-1278">Translocase</keyword>
<evidence type="ECO:0000256" key="6">
    <source>
        <dbReference type="ARBA" id="ARBA00022741"/>
    </source>
</evidence>
<dbReference type="SMART" id="SM00382">
    <property type="entry name" value="AAA"/>
    <property type="match status" value="2"/>
</dbReference>
<dbReference type="InterPro" id="IPR050095">
    <property type="entry name" value="ECF_ABC_transporter_ATP-bd"/>
</dbReference>
<proteinExistence type="inferred from homology"/>
<evidence type="ECO:0000256" key="4">
    <source>
        <dbReference type="ARBA" id="ARBA00022475"/>
    </source>
</evidence>
<feature type="domain" description="ABC transporter" evidence="11">
    <location>
        <begin position="262"/>
        <end position="467"/>
    </location>
</feature>
<accession>A0A233VZ10</accession>
<evidence type="ECO:0000256" key="3">
    <source>
        <dbReference type="ARBA" id="ARBA00022448"/>
    </source>
</evidence>
<dbReference type="InterPro" id="IPR003593">
    <property type="entry name" value="AAA+_ATPase"/>
</dbReference>
<evidence type="ECO:0000256" key="10">
    <source>
        <dbReference type="ARBA" id="ARBA00025157"/>
    </source>
</evidence>
<reference evidence="13" key="1">
    <citation type="submission" date="2017-04" db="EMBL/GenBank/DDBJ databases">
        <title>Finegoldia magna isolated from orthopedic joint implant-associated infections.</title>
        <authorList>
            <person name="Bjorklund S."/>
            <person name="Bruggemann H."/>
            <person name="Jensen A."/>
            <person name="Hellmark B."/>
            <person name="Soderquist B."/>
        </authorList>
    </citation>
    <scope>NUCLEOTIDE SEQUENCE [LARGE SCALE GENOMIC DNA]</scope>
    <source>
        <strain evidence="13">08T492</strain>
    </source>
</reference>
<keyword evidence="7" id="KW-0067">ATP-binding</keyword>
<evidence type="ECO:0000259" key="11">
    <source>
        <dbReference type="PROSITE" id="PS50893"/>
    </source>
</evidence>
<evidence type="ECO:0000256" key="7">
    <source>
        <dbReference type="ARBA" id="ARBA00022840"/>
    </source>
</evidence>
<dbReference type="GO" id="GO:0043190">
    <property type="term" value="C:ATP-binding cassette (ABC) transporter complex"/>
    <property type="evidence" value="ECO:0007669"/>
    <property type="project" value="TreeGrafter"/>
</dbReference>
<dbReference type="EMBL" id="NDYI01000015">
    <property type="protein sequence ID" value="OXZ37642.1"/>
    <property type="molecule type" value="Genomic_DNA"/>
</dbReference>
<gene>
    <name evidence="12" type="ORF">B9N56_04825</name>
</gene>
<evidence type="ECO:0000256" key="2">
    <source>
        <dbReference type="ARBA" id="ARBA00005417"/>
    </source>
</evidence>
<keyword evidence="9" id="KW-0472">Membrane</keyword>
<dbReference type="PANTHER" id="PTHR43553">
    <property type="entry name" value="HEAVY METAL TRANSPORTER"/>
    <property type="match status" value="1"/>
</dbReference>
<dbReference type="CDD" id="cd03225">
    <property type="entry name" value="ABC_cobalt_CbiO_domain1"/>
    <property type="match status" value="1"/>
</dbReference>
<comment type="subcellular location">
    <subcellularLocation>
        <location evidence="1">Cell membrane</location>
        <topology evidence="1">Peripheral membrane protein</topology>
    </subcellularLocation>
</comment>
<evidence type="ECO:0000256" key="5">
    <source>
        <dbReference type="ARBA" id="ARBA00022737"/>
    </source>
</evidence>